<feature type="region of interest" description="Disordered" evidence="1">
    <location>
        <begin position="1244"/>
        <end position="1265"/>
    </location>
</feature>
<reference evidence="3" key="1">
    <citation type="submission" date="2015-02" db="EMBL/GenBank/DDBJ databases">
        <title>Genome sequencing for Strongylocentrotus purpuratus.</title>
        <authorList>
            <person name="Murali S."/>
            <person name="Liu Y."/>
            <person name="Vee V."/>
            <person name="English A."/>
            <person name="Wang M."/>
            <person name="Skinner E."/>
            <person name="Han Y."/>
            <person name="Muzny D.M."/>
            <person name="Worley K.C."/>
            <person name="Gibbs R.A."/>
        </authorList>
    </citation>
    <scope>NUCLEOTIDE SEQUENCE</scope>
</reference>
<dbReference type="EnsemblMetazoa" id="XM_011674101">
    <property type="protein sequence ID" value="XP_011672403"/>
    <property type="gene ID" value="LOC100890552"/>
</dbReference>
<keyword evidence="3" id="KW-1185">Reference proteome</keyword>
<feature type="compositionally biased region" description="Basic and acidic residues" evidence="1">
    <location>
        <begin position="415"/>
        <end position="426"/>
    </location>
</feature>
<protein>
    <submittedName>
        <fullName evidence="2">Uncharacterized protein</fullName>
    </submittedName>
</protein>
<feature type="compositionally biased region" description="Basic and acidic residues" evidence="1">
    <location>
        <begin position="341"/>
        <end position="354"/>
    </location>
</feature>
<organism evidence="2 3">
    <name type="scientific">Strongylocentrotus purpuratus</name>
    <name type="common">Purple sea urchin</name>
    <dbReference type="NCBI Taxonomy" id="7668"/>
    <lineage>
        <taxon>Eukaryota</taxon>
        <taxon>Metazoa</taxon>
        <taxon>Echinodermata</taxon>
        <taxon>Eleutherozoa</taxon>
        <taxon>Echinozoa</taxon>
        <taxon>Echinoidea</taxon>
        <taxon>Euechinoidea</taxon>
        <taxon>Echinacea</taxon>
        <taxon>Camarodonta</taxon>
        <taxon>Echinidea</taxon>
        <taxon>Strongylocentrotidae</taxon>
        <taxon>Strongylocentrotus</taxon>
    </lineage>
</organism>
<dbReference type="FunCoup" id="A0A7M7HM94">
    <property type="interactions" value="323"/>
</dbReference>
<dbReference type="OMA" id="DTIISHM"/>
<proteinExistence type="predicted"/>
<feature type="region of interest" description="Disordered" evidence="1">
    <location>
        <begin position="414"/>
        <end position="441"/>
    </location>
</feature>
<dbReference type="Pfam" id="PF14906">
    <property type="entry name" value="DUF4495"/>
    <property type="match status" value="1"/>
</dbReference>
<dbReference type="Proteomes" id="UP000007110">
    <property type="component" value="Unassembled WGS sequence"/>
</dbReference>
<dbReference type="KEGG" id="spu:100890552"/>
<evidence type="ECO:0000256" key="1">
    <source>
        <dbReference type="SAM" id="MobiDB-lite"/>
    </source>
</evidence>
<accession>A0A7M7HM94</accession>
<dbReference type="OrthoDB" id="10007406at2759"/>
<feature type="region of interest" description="Disordered" evidence="1">
    <location>
        <begin position="312"/>
        <end position="354"/>
    </location>
</feature>
<dbReference type="GeneID" id="100890552"/>
<feature type="compositionally biased region" description="Polar residues" evidence="1">
    <location>
        <begin position="320"/>
        <end position="332"/>
    </location>
</feature>
<dbReference type="PANTHER" id="PTHR33960:SF1">
    <property type="entry name" value="SIMILAR TO KIAA0825 PROTEIN"/>
    <property type="match status" value="1"/>
</dbReference>
<dbReference type="PANTHER" id="PTHR33960">
    <property type="entry name" value="SIMILAR TO KIAA0825 PROTEIN"/>
    <property type="match status" value="1"/>
</dbReference>
<reference evidence="2" key="2">
    <citation type="submission" date="2021-01" db="UniProtKB">
        <authorList>
            <consortium name="EnsemblMetazoa"/>
        </authorList>
    </citation>
    <scope>IDENTIFICATION</scope>
</reference>
<name>A0A7M7HM94_STRPU</name>
<dbReference type="InParanoid" id="A0A7M7HM94"/>
<evidence type="ECO:0000313" key="2">
    <source>
        <dbReference type="EnsemblMetazoa" id="XP_011672403"/>
    </source>
</evidence>
<evidence type="ECO:0000313" key="3">
    <source>
        <dbReference type="Proteomes" id="UP000007110"/>
    </source>
</evidence>
<feature type="compositionally biased region" description="Low complexity" evidence="1">
    <location>
        <begin position="1247"/>
        <end position="1265"/>
    </location>
</feature>
<dbReference type="InterPro" id="IPR027993">
    <property type="entry name" value="DUF4495"/>
</dbReference>
<dbReference type="RefSeq" id="XP_011672403.1">
    <property type="nucleotide sequence ID" value="XM_011674101.2"/>
</dbReference>
<dbReference type="CTD" id="285600"/>
<sequence length="1343" mass="149377">MSHQCVLPSLTAMFQFGMPSMDNLEMVITDIDEQLKHNDKKIEETLQKLVQATNSLSLDNNYTNIKDAMDSLIQTPVLEECACLTPDTEDVNKLLKAILQHAVNHPNSESVIFEQLLGLASHEGLGLPIRAPKPSYVAASAVSINTIGDSLEQENDSLWEEIRSRLKRYFLDRLHAIKVSEPGEWIGPLSKAKQVQRIECLQSLCILYPIKEVWSSYHVLASDKAATFLRENLCTSNIDAAEPRQPATLASIADKLQRLTPHFHAMLEDECALYLADVFEGEVNFLQAVQEIYLSQLQEEIASMMEEACEGIGGRGGPKGTSSSNGSATKSIGASDWLNGGHEHHGKEQAKKKSLVEDSVLMSRDDIKHYMTIVTLLHDLNQCLCQLSQHATWEGAPLFKPPTHGKGTIRGVLKHNRDGGPMRDSRMPSTHTGRGVLPEAIPPPFGVMPGMVGSDYGGRGSSPVLDSPSHQLSKWNWSCVLENMTSLVIRSITKLSEEMLKTSCAQEEEKMRKEKKAQAVKCDVSKGHVAQPYLICQSAASASDFINSVLSLVRVGMDKVLQPIRAGVLEMMSTLMQEVYQHLTKLLEIFNQSSSESGSIHGHTRDLCVLLSSTVWLQQELASYKRLLGEEEAKSFFGGVEKQLSQLETVVQQQITSSHVMVVSTVILQDAESHNWADQRPFFEDERCSYSVQMWHLYLQRLQHELFTVCPSSQSQPIFASVLSESITLLSYRYNKAQPSYKRTRQFRADITTVLLTTLTHLWSACKTPQQLVSPPSLLSSSPHFPHNSSPLNIHNSASCLLGALAVVSSPLSDLYKVYKKGYQKKGVAHRGTVDQEGAGAGPVACEQRLWLAWIRPALFEQLEQGWNFLPDKIASFILLKLLANQPAPSDVLTLQTLLSRDALLATLMMSNTGASVRYELSSILQPLIDILVLCSDHHTTLGSVLMAVIEKQDNWPMFRYDSLPGKTTSVPDWLSCLFKVLRPFILRGVLEAGEVLMKPRAHSETSGFLETLGELPCGCRPKHRSTGAAAHKQEKDAMSGALKAMLRCISEDLIALPTTLKVFFFSLQERLQSNSIRSCHNCVALQIIGSCVYATLTDEQEVRRIVGDAVPEGTIKKFAQLGDFTFLSLTATCNHGTQEKLPNALHTFINLNSDWLQEQIDIIIDHLGNESLGELANYNWDESSLDFVEDYFTVQADHVTRTKDGAAGLRKISILFRNNLAWFQHHLDIPPLLQTDETPTIPIFNPDTAPTTPSDTPSPSSFNPLSSFDRLDDSPFTHETIAEFPYDWAKLLLADLGLSEAGFRSLLSHRFEMQEDANLEEGERKPVRVLRSKFDLDKGDLV</sequence>